<evidence type="ECO:0000259" key="2">
    <source>
        <dbReference type="Pfam" id="PF17111"/>
    </source>
</evidence>
<name>A0A439CS75_9PEZI</name>
<dbReference type="AlphaFoldDB" id="A0A439CS75"/>
<reference evidence="3 4" key="1">
    <citation type="submission" date="2018-12" db="EMBL/GenBank/DDBJ databases">
        <title>Draft genome sequence of Xylaria grammica IHI A82.</title>
        <authorList>
            <person name="Buettner E."/>
            <person name="Kellner H."/>
        </authorList>
    </citation>
    <scope>NUCLEOTIDE SEQUENCE [LARGE SCALE GENOMIC DNA]</scope>
    <source>
        <strain evidence="3 4">IHI A82</strain>
    </source>
</reference>
<proteinExistence type="predicted"/>
<evidence type="ECO:0000313" key="3">
    <source>
        <dbReference type="EMBL" id="RWA05006.1"/>
    </source>
</evidence>
<dbReference type="EMBL" id="RYZI01000490">
    <property type="protein sequence ID" value="RWA05006.1"/>
    <property type="molecule type" value="Genomic_DNA"/>
</dbReference>
<comment type="caution">
    <text evidence="3">The sequence shown here is derived from an EMBL/GenBank/DDBJ whole genome shotgun (WGS) entry which is preliminary data.</text>
</comment>
<evidence type="ECO:0000313" key="4">
    <source>
        <dbReference type="Proteomes" id="UP000286045"/>
    </source>
</evidence>
<sequence length="279" mass="30465">MAEVFGIAAGIVGIIAPAVHWTRLLLLDLQNISDAPVVVQSIKGDFQLIETTLQSLEAITEPQWVALGASVIEQSKITISTCTESCKKFRANLRSWTRHSSDGKLSWQDRTNVGFLKQSRIKSMSEQLHSYQLSLNLVISTATLHSSVRHAEVTQDIKAHISKKATEIDESITTTDRQLVTVNAELGKLDLSNSEPNAANGTGNVGTTQGILEEERAALQLFKKLLGELKSSNEKEIERINQRGRNQSTKITFGSNNYGFQLGTNSGTISGLSWGGRSS</sequence>
<dbReference type="InterPro" id="IPR031469">
    <property type="entry name" value="SesB_dom"/>
</dbReference>
<organism evidence="3 4">
    <name type="scientific">Xylaria grammica</name>
    <dbReference type="NCBI Taxonomy" id="363999"/>
    <lineage>
        <taxon>Eukaryota</taxon>
        <taxon>Fungi</taxon>
        <taxon>Dikarya</taxon>
        <taxon>Ascomycota</taxon>
        <taxon>Pezizomycotina</taxon>
        <taxon>Sordariomycetes</taxon>
        <taxon>Xylariomycetidae</taxon>
        <taxon>Xylariales</taxon>
        <taxon>Xylariaceae</taxon>
        <taxon>Xylaria</taxon>
    </lineage>
</organism>
<keyword evidence="4" id="KW-1185">Reference proteome</keyword>
<dbReference type="Proteomes" id="UP000286045">
    <property type="component" value="Unassembled WGS sequence"/>
</dbReference>
<gene>
    <name evidence="3" type="ORF">EKO27_g10099</name>
</gene>
<dbReference type="Pfam" id="PF17111">
    <property type="entry name" value="PigL_N"/>
    <property type="match status" value="1"/>
</dbReference>
<dbReference type="InterPro" id="IPR031348">
    <property type="entry name" value="PigL_N"/>
</dbReference>
<accession>A0A439CS75</accession>
<feature type="domain" description="Azaphilone pigments biosynthesis cluster protein L N-terminal" evidence="2">
    <location>
        <begin position="2"/>
        <end position="184"/>
    </location>
</feature>
<dbReference type="Pfam" id="PF17046">
    <property type="entry name" value="Ses_B"/>
    <property type="match status" value="1"/>
</dbReference>
<feature type="domain" description="Fungal death-pathway protein SesB" evidence="1">
    <location>
        <begin position="253"/>
        <end position="271"/>
    </location>
</feature>
<protein>
    <submittedName>
        <fullName evidence="3">Uncharacterized protein</fullName>
    </submittedName>
</protein>
<evidence type="ECO:0000259" key="1">
    <source>
        <dbReference type="Pfam" id="PF17046"/>
    </source>
</evidence>